<organism evidence="1 2">
    <name type="scientific">Aphis craccivora</name>
    <name type="common">Cowpea aphid</name>
    <dbReference type="NCBI Taxonomy" id="307492"/>
    <lineage>
        <taxon>Eukaryota</taxon>
        <taxon>Metazoa</taxon>
        <taxon>Ecdysozoa</taxon>
        <taxon>Arthropoda</taxon>
        <taxon>Hexapoda</taxon>
        <taxon>Insecta</taxon>
        <taxon>Pterygota</taxon>
        <taxon>Neoptera</taxon>
        <taxon>Paraneoptera</taxon>
        <taxon>Hemiptera</taxon>
        <taxon>Sternorrhyncha</taxon>
        <taxon>Aphidomorpha</taxon>
        <taxon>Aphidoidea</taxon>
        <taxon>Aphididae</taxon>
        <taxon>Aphidini</taxon>
        <taxon>Aphis</taxon>
        <taxon>Aphis</taxon>
    </lineage>
</organism>
<dbReference type="AlphaFoldDB" id="A0A6G0XZW9"/>
<dbReference type="OrthoDB" id="6588436at2759"/>
<keyword evidence="2" id="KW-1185">Reference proteome</keyword>
<protein>
    <submittedName>
        <fullName evidence="1">Protein ZBED8-like</fullName>
    </submittedName>
</protein>
<sequence length="102" mass="11526">MLGSQSDFIKLAKDKNPSIIGSHCVIHRQALAAKTLPSEVKNVLEICIKVVNSIKSSALNSRFFKLLCSELSTQHSVLLLTEVRWLSKGNMLDRLYEKHKYI</sequence>
<name>A0A6G0XZW9_APHCR</name>
<gene>
    <name evidence="1" type="ORF">FWK35_00015690</name>
</gene>
<dbReference type="PANTHER" id="PTHR45913">
    <property type="entry name" value="EPM2A-INTERACTING PROTEIN 1"/>
    <property type="match status" value="1"/>
</dbReference>
<comment type="caution">
    <text evidence="1">The sequence shown here is derived from an EMBL/GenBank/DDBJ whole genome shotgun (WGS) entry which is preliminary data.</text>
</comment>
<evidence type="ECO:0000313" key="1">
    <source>
        <dbReference type="EMBL" id="KAF0746458.1"/>
    </source>
</evidence>
<dbReference type="Proteomes" id="UP000478052">
    <property type="component" value="Unassembled WGS sequence"/>
</dbReference>
<accession>A0A6G0XZW9</accession>
<dbReference type="PANTHER" id="PTHR45913:SF22">
    <property type="entry name" value="SCAN BOX DOMAIN-CONTAINING PROTEIN"/>
    <property type="match status" value="1"/>
</dbReference>
<evidence type="ECO:0000313" key="2">
    <source>
        <dbReference type="Proteomes" id="UP000478052"/>
    </source>
</evidence>
<dbReference type="EMBL" id="VUJU01007203">
    <property type="protein sequence ID" value="KAF0746458.1"/>
    <property type="molecule type" value="Genomic_DNA"/>
</dbReference>
<proteinExistence type="predicted"/>
<reference evidence="1 2" key="1">
    <citation type="submission" date="2019-08" db="EMBL/GenBank/DDBJ databases">
        <title>Whole genome of Aphis craccivora.</title>
        <authorList>
            <person name="Voronova N.V."/>
            <person name="Shulinski R.S."/>
            <person name="Bandarenka Y.V."/>
            <person name="Zhorov D.G."/>
            <person name="Warner D."/>
        </authorList>
    </citation>
    <scope>NUCLEOTIDE SEQUENCE [LARGE SCALE GENOMIC DNA]</scope>
    <source>
        <strain evidence="1">180601</strain>
        <tissue evidence="1">Whole Body</tissue>
    </source>
</reference>